<accession>A0A7V2WLI2</accession>
<feature type="transmembrane region" description="Helical" evidence="6">
    <location>
        <begin position="21"/>
        <end position="46"/>
    </location>
</feature>
<dbReference type="GO" id="GO:0005886">
    <property type="term" value="C:plasma membrane"/>
    <property type="evidence" value="ECO:0007669"/>
    <property type="project" value="UniProtKB-SubCell"/>
</dbReference>
<keyword evidence="4 6" id="KW-1133">Transmembrane helix</keyword>
<dbReference type="Pfam" id="PF01810">
    <property type="entry name" value="LysE"/>
    <property type="match status" value="1"/>
</dbReference>
<dbReference type="GO" id="GO:0033228">
    <property type="term" value="P:cysteine export across plasma membrane"/>
    <property type="evidence" value="ECO:0007669"/>
    <property type="project" value="TreeGrafter"/>
</dbReference>
<evidence type="ECO:0000256" key="1">
    <source>
        <dbReference type="ARBA" id="ARBA00004651"/>
    </source>
</evidence>
<dbReference type="GO" id="GO:0015171">
    <property type="term" value="F:amino acid transmembrane transporter activity"/>
    <property type="evidence" value="ECO:0007669"/>
    <property type="project" value="TreeGrafter"/>
</dbReference>
<evidence type="ECO:0000256" key="6">
    <source>
        <dbReference type="SAM" id="Phobius"/>
    </source>
</evidence>
<evidence type="ECO:0000313" key="7">
    <source>
        <dbReference type="EMBL" id="HFC03825.1"/>
    </source>
</evidence>
<dbReference type="Proteomes" id="UP000885722">
    <property type="component" value="Unassembled WGS sequence"/>
</dbReference>
<dbReference type="AlphaFoldDB" id="A0A7V2WLI2"/>
<organism evidence="7">
    <name type="scientific">Nitratifractor salsuginis</name>
    <dbReference type="NCBI Taxonomy" id="269261"/>
    <lineage>
        <taxon>Bacteria</taxon>
        <taxon>Pseudomonadati</taxon>
        <taxon>Campylobacterota</taxon>
        <taxon>Epsilonproteobacteria</taxon>
        <taxon>Campylobacterales</taxon>
        <taxon>Sulfurovaceae</taxon>
        <taxon>Nitratifractor</taxon>
    </lineage>
</organism>
<comment type="subcellular location">
    <subcellularLocation>
        <location evidence="1">Cell membrane</location>
        <topology evidence="1">Multi-pass membrane protein</topology>
    </subcellularLocation>
</comment>
<gene>
    <name evidence="7" type="ORF">ENJ74_03020</name>
</gene>
<proteinExistence type="predicted"/>
<evidence type="ECO:0000256" key="4">
    <source>
        <dbReference type="ARBA" id="ARBA00022989"/>
    </source>
</evidence>
<dbReference type="PANTHER" id="PTHR30086:SF20">
    <property type="entry name" value="ARGININE EXPORTER PROTEIN ARGO-RELATED"/>
    <property type="match status" value="1"/>
</dbReference>
<name>A0A7V2WLI2_9BACT</name>
<reference evidence="7" key="1">
    <citation type="journal article" date="2020" name="mSystems">
        <title>Genome- and Community-Level Interaction Insights into Carbon Utilization and Element Cycling Functions of Hydrothermarchaeota in Hydrothermal Sediment.</title>
        <authorList>
            <person name="Zhou Z."/>
            <person name="Liu Y."/>
            <person name="Xu W."/>
            <person name="Pan J."/>
            <person name="Luo Z.H."/>
            <person name="Li M."/>
        </authorList>
    </citation>
    <scope>NUCLEOTIDE SEQUENCE [LARGE SCALE GENOMIC DNA]</scope>
    <source>
        <strain evidence="7">HyVt-513</strain>
    </source>
</reference>
<evidence type="ECO:0000256" key="2">
    <source>
        <dbReference type="ARBA" id="ARBA00022475"/>
    </source>
</evidence>
<evidence type="ECO:0000256" key="3">
    <source>
        <dbReference type="ARBA" id="ARBA00022692"/>
    </source>
</evidence>
<feature type="transmembrane region" description="Helical" evidence="6">
    <location>
        <begin position="58"/>
        <end position="77"/>
    </location>
</feature>
<dbReference type="PANTHER" id="PTHR30086">
    <property type="entry name" value="ARGININE EXPORTER PROTEIN ARGO"/>
    <property type="match status" value="1"/>
</dbReference>
<keyword evidence="3 6" id="KW-0812">Transmembrane</keyword>
<protein>
    <submittedName>
        <fullName evidence="7">Uncharacterized protein</fullName>
    </submittedName>
</protein>
<keyword evidence="5 6" id="KW-0472">Membrane</keyword>
<dbReference type="InterPro" id="IPR001123">
    <property type="entry name" value="LeuE-type"/>
</dbReference>
<comment type="caution">
    <text evidence="7">The sequence shown here is derived from an EMBL/GenBank/DDBJ whole genome shotgun (WGS) entry which is preliminary data.</text>
</comment>
<feature type="non-terminal residue" evidence="7">
    <location>
        <position position="97"/>
    </location>
</feature>
<keyword evidence="2" id="KW-1003">Cell membrane</keyword>
<dbReference type="EMBL" id="DRNO01000204">
    <property type="protein sequence ID" value="HFC03825.1"/>
    <property type="molecule type" value="Genomic_DNA"/>
</dbReference>
<evidence type="ECO:0000256" key="5">
    <source>
        <dbReference type="ARBA" id="ARBA00023136"/>
    </source>
</evidence>
<sequence>MIESIIAHLLGKERAMIGWDWLTALVLFEFASGFTPGPNNILALAIGFSHGYRKTLPHVFGVAIGFPVMLLLIGFFLKPLLDRAPLLLEVLRYFSIL</sequence>